<dbReference type="RefSeq" id="WP_150415890.1">
    <property type="nucleotide sequence ID" value="NZ_VYQF01000005.1"/>
</dbReference>
<dbReference type="Proteomes" id="UP000326903">
    <property type="component" value="Unassembled WGS sequence"/>
</dbReference>
<dbReference type="EMBL" id="VYQF01000005">
    <property type="protein sequence ID" value="KAA9037655.1"/>
    <property type="molecule type" value="Genomic_DNA"/>
</dbReference>
<organism evidence="3 4">
    <name type="scientific">Ginsengibacter hankyongi</name>
    <dbReference type="NCBI Taxonomy" id="2607284"/>
    <lineage>
        <taxon>Bacteria</taxon>
        <taxon>Pseudomonadati</taxon>
        <taxon>Bacteroidota</taxon>
        <taxon>Chitinophagia</taxon>
        <taxon>Chitinophagales</taxon>
        <taxon>Chitinophagaceae</taxon>
        <taxon>Ginsengibacter</taxon>
    </lineage>
</organism>
<proteinExistence type="predicted"/>
<dbReference type="AlphaFoldDB" id="A0A5J5IF94"/>
<evidence type="ECO:0000313" key="4">
    <source>
        <dbReference type="Proteomes" id="UP000326903"/>
    </source>
</evidence>
<feature type="signal peptide" evidence="1">
    <location>
        <begin position="1"/>
        <end position="25"/>
    </location>
</feature>
<dbReference type="Pfam" id="PF18962">
    <property type="entry name" value="Por_Secre_tail"/>
    <property type="match status" value="1"/>
</dbReference>
<gene>
    <name evidence="3" type="ORF">FW778_16305</name>
</gene>
<feature type="chain" id="PRO_5023845122" description="Secretion system C-terminal sorting domain-containing protein" evidence="1">
    <location>
        <begin position="26"/>
        <end position="999"/>
    </location>
</feature>
<accession>A0A5J5IF94</accession>
<keyword evidence="4" id="KW-1185">Reference proteome</keyword>
<keyword evidence="1" id="KW-0732">Signal</keyword>
<evidence type="ECO:0000313" key="3">
    <source>
        <dbReference type="EMBL" id="KAA9037655.1"/>
    </source>
</evidence>
<sequence length="999" mass="106447">MKHLIKFIGLYGTTMLLWFCSAAQPNVTRVEYYIDSDPGYGAATNVTISAGTNLANQTINIDPSSLSPGIHFLGLRAKDANGNWSLNQKWIFVKPSSVTQTAPPAKTIKQVEYYIDNDPGWGNGVPVAIQNNATHLSDILIAANVTGLTTGLHNFYIRGKDTTDAWSLTDTLQFNIPTALSTPAITVNSIVAKTSNCARDSFDISYDKTGTYNAGNKFNVELSDASGSFTSPTIIGSYTGTGNAIIKARLPSHLTDGTNYQVRVSSTNPVVTGVANATTLTIHDRPTVQSITGAGDANATFSYPYSIPSFTGSTWTWLAPAASITQTNNTANLLWKTAAQPDTIKIIETNQYGCVGDTSIKYVNVYNLKVDNVAVSSLTPCPSENITVTGNATGVFDVANKFTAQLSDASGSFASPVNIGSQTANPVGLSQAVSINATLPFPLANGAGYRIRIVANSPAVTGIDNGQNITINKPNLGADQTVSKCPGSMADISSVFNATGLTVLWNTADPTSVDVGTYQLIVTNANGCKDTANVTVTNYPKPNLGADKSTTISCANGTADLTTLYNTSGYSSVVYSVATPAAAGVGVYTLIVTTSNGCKDTTNITVLDASTVTVPTAGSDLITANRECTDAQGWTHYYDDNGTPTDYSDDIRLLSIKKNGNNIGTVGDGTFQLKVAATSGAGSNHAVFVSNNLVTTGNDFYSMNRYWNITPTNQPTSSVGVRFYYNTQDLTDVNGDITGGPINHTQLTVYKLQGGNPDPTSNWAGATGVNYYTSGVTASLSNWVYTDLGNNRHQAEFLVSSFSGGGAGVIALSPLPVTYVSFTANAEKDKVVLQWSTATEINSKDFEVQRSLDGIHFETIATVNAAGNSNSTRNYSFDDLQSITLKGKVVFFRIVETDIDGHLFYTDVKKVKISDSKNKFTLAYNPVRNEAVLNYECVEKDEVLIRVIDHLGQVVINKEVKVMAGTNKIQLQTGNLAKGIYEVELTSNKNQGVVRMMKE</sequence>
<evidence type="ECO:0000256" key="1">
    <source>
        <dbReference type="SAM" id="SignalP"/>
    </source>
</evidence>
<protein>
    <recommendedName>
        <fullName evidence="2">Secretion system C-terminal sorting domain-containing protein</fullName>
    </recommendedName>
</protein>
<feature type="domain" description="Secretion system C-terminal sorting" evidence="2">
    <location>
        <begin position="925"/>
        <end position="992"/>
    </location>
</feature>
<comment type="caution">
    <text evidence="3">The sequence shown here is derived from an EMBL/GenBank/DDBJ whole genome shotgun (WGS) entry which is preliminary data.</text>
</comment>
<name>A0A5J5IF94_9BACT</name>
<reference evidence="3 4" key="1">
    <citation type="submission" date="2019-09" db="EMBL/GenBank/DDBJ databases">
        <title>Draft genome sequence of Ginsengibacter sp. BR5-29.</title>
        <authorList>
            <person name="Im W.-T."/>
        </authorList>
    </citation>
    <scope>NUCLEOTIDE SEQUENCE [LARGE SCALE GENOMIC DNA]</scope>
    <source>
        <strain evidence="3 4">BR5-29</strain>
    </source>
</reference>
<evidence type="ECO:0000259" key="2">
    <source>
        <dbReference type="Pfam" id="PF18962"/>
    </source>
</evidence>
<dbReference type="InterPro" id="IPR026444">
    <property type="entry name" value="Secre_tail"/>
</dbReference>